<proteinExistence type="predicted"/>
<dbReference type="AlphaFoldDB" id="A0A9D2M0J6"/>
<name>A0A9D2M0J6_9FIRM</name>
<dbReference type="Proteomes" id="UP000824214">
    <property type="component" value="Unassembled WGS sequence"/>
</dbReference>
<dbReference type="EMBL" id="DWXZ01000242">
    <property type="protein sequence ID" value="HJB38635.1"/>
    <property type="molecule type" value="Genomic_DNA"/>
</dbReference>
<comment type="caution">
    <text evidence="1">The sequence shown here is derived from an EMBL/GenBank/DDBJ whole genome shotgun (WGS) entry which is preliminary data.</text>
</comment>
<sequence>MKKKVAATMAVAFVTVFLLGSVVLLQLRMGDRQEALAFQITNNFSAVHSSISENVPQEQKPQNVLDSYTQRAIGALEEELALYNHFHRRSQGNQVWNDLLYYVDRMATKTLPEQNASEESRQKAEECLAMLEPYVRALLYTEDGKQYPSTAEGLQEGLKAACQMMDTPEYEQLYFDMIDILHEG</sequence>
<evidence type="ECO:0000313" key="1">
    <source>
        <dbReference type="EMBL" id="HJB38635.1"/>
    </source>
</evidence>
<accession>A0A9D2M0J6</accession>
<reference evidence="1" key="2">
    <citation type="submission" date="2021-04" db="EMBL/GenBank/DDBJ databases">
        <authorList>
            <person name="Gilroy R."/>
        </authorList>
    </citation>
    <scope>NUCLEOTIDE SEQUENCE</scope>
    <source>
        <strain evidence="1">ChiBcolR8-3208</strain>
    </source>
</reference>
<evidence type="ECO:0000313" key="2">
    <source>
        <dbReference type="Proteomes" id="UP000824214"/>
    </source>
</evidence>
<protein>
    <submittedName>
        <fullName evidence="1">Uncharacterized protein</fullName>
    </submittedName>
</protein>
<reference evidence="1" key="1">
    <citation type="journal article" date="2021" name="PeerJ">
        <title>Extensive microbial diversity within the chicken gut microbiome revealed by metagenomics and culture.</title>
        <authorList>
            <person name="Gilroy R."/>
            <person name="Ravi A."/>
            <person name="Getino M."/>
            <person name="Pursley I."/>
            <person name="Horton D.L."/>
            <person name="Alikhan N.F."/>
            <person name="Baker D."/>
            <person name="Gharbi K."/>
            <person name="Hall N."/>
            <person name="Watson M."/>
            <person name="Adriaenssens E.M."/>
            <person name="Foster-Nyarko E."/>
            <person name="Jarju S."/>
            <person name="Secka A."/>
            <person name="Antonio M."/>
            <person name="Oren A."/>
            <person name="Chaudhuri R.R."/>
            <person name="La Ragione R."/>
            <person name="Hildebrand F."/>
            <person name="Pallen M.J."/>
        </authorList>
    </citation>
    <scope>NUCLEOTIDE SEQUENCE</scope>
    <source>
        <strain evidence="1">ChiBcolR8-3208</strain>
    </source>
</reference>
<gene>
    <name evidence="1" type="ORF">H9942_11325</name>
</gene>
<organism evidence="1 2">
    <name type="scientific">Candidatus Acutalibacter ornithocaccae</name>
    <dbReference type="NCBI Taxonomy" id="2838416"/>
    <lineage>
        <taxon>Bacteria</taxon>
        <taxon>Bacillati</taxon>
        <taxon>Bacillota</taxon>
        <taxon>Clostridia</taxon>
        <taxon>Eubacteriales</taxon>
        <taxon>Acutalibacteraceae</taxon>
        <taxon>Acutalibacter</taxon>
    </lineage>
</organism>